<evidence type="ECO:0000313" key="9">
    <source>
        <dbReference type="Proteomes" id="UP000288716"/>
    </source>
</evidence>
<dbReference type="AlphaFoldDB" id="A0A443SQT2"/>
<keyword evidence="4" id="KW-0378">Hydrolase</keyword>
<dbReference type="Pfam" id="PF20908">
    <property type="entry name" value="UfSP2_N"/>
    <property type="match status" value="1"/>
</dbReference>
<proteinExistence type="inferred from homology"/>
<dbReference type="GO" id="GO:0005634">
    <property type="term" value="C:nucleus"/>
    <property type="evidence" value="ECO:0007669"/>
    <property type="project" value="TreeGrafter"/>
</dbReference>
<keyword evidence="3" id="KW-0833">Ubl conjugation pathway</keyword>
<dbReference type="PANTHER" id="PTHR48153">
    <property type="entry name" value="UFM1-SPECIFIC PROTEASE 2"/>
    <property type="match status" value="1"/>
</dbReference>
<dbReference type="Proteomes" id="UP000288716">
    <property type="component" value="Unassembled WGS sequence"/>
</dbReference>
<keyword evidence="2 8" id="KW-0645">Protease</keyword>
<protein>
    <submittedName>
        <fullName evidence="8">Ufm1-specific protease 2-like isoform X3</fullName>
    </submittedName>
</protein>
<keyword evidence="5" id="KW-0788">Thiol protease</keyword>
<evidence type="ECO:0000256" key="4">
    <source>
        <dbReference type="ARBA" id="ARBA00022801"/>
    </source>
</evidence>
<dbReference type="Gene3D" id="3.90.70.130">
    <property type="match status" value="1"/>
</dbReference>
<keyword evidence="9" id="KW-1185">Reference proteome</keyword>
<evidence type="ECO:0000256" key="2">
    <source>
        <dbReference type="ARBA" id="ARBA00022670"/>
    </source>
</evidence>
<evidence type="ECO:0000259" key="6">
    <source>
        <dbReference type="Pfam" id="PF07910"/>
    </source>
</evidence>
<evidence type="ECO:0000256" key="1">
    <source>
        <dbReference type="ARBA" id="ARBA00008552"/>
    </source>
</evidence>
<dbReference type="VEuPathDB" id="VectorBase:LDEU002151"/>
<dbReference type="GO" id="GO:0071567">
    <property type="term" value="F:deUFMylase activity"/>
    <property type="evidence" value="ECO:0007669"/>
    <property type="project" value="TreeGrafter"/>
</dbReference>
<comment type="similarity">
    <text evidence="1">Belongs to the peptidase C78 family.</text>
</comment>
<evidence type="ECO:0000256" key="5">
    <source>
        <dbReference type="ARBA" id="ARBA00022807"/>
    </source>
</evidence>
<organism evidence="8 9">
    <name type="scientific">Leptotrombidium deliense</name>
    <dbReference type="NCBI Taxonomy" id="299467"/>
    <lineage>
        <taxon>Eukaryota</taxon>
        <taxon>Metazoa</taxon>
        <taxon>Ecdysozoa</taxon>
        <taxon>Arthropoda</taxon>
        <taxon>Chelicerata</taxon>
        <taxon>Arachnida</taxon>
        <taxon>Acari</taxon>
        <taxon>Acariformes</taxon>
        <taxon>Trombidiformes</taxon>
        <taxon>Prostigmata</taxon>
        <taxon>Anystina</taxon>
        <taxon>Parasitengona</taxon>
        <taxon>Trombiculoidea</taxon>
        <taxon>Trombiculidae</taxon>
        <taxon>Leptotrombidium</taxon>
    </lineage>
</organism>
<dbReference type="PANTHER" id="PTHR48153:SF2">
    <property type="entry name" value="UFM1-SPECIFIC PROTEASE 2"/>
    <property type="match status" value="1"/>
</dbReference>
<evidence type="ECO:0000313" key="8">
    <source>
        <dbReference type="EMBL" id="RWS29888.1"/>
    </source>
</evidence>
<name>A0A443SQT2_9ACAR</name>
<evidence type="ECO:0000256" key="3">
    <source>
        <dbReference type="ARBA" id="ARBA00022786"/>
    </source>
</evidence>
<comment type="caution">
    <text evidence="8">The sequence shown here is derived from an EMBL/GenBank/DDBJ whole genome shotgun (WGS) entry which is preliminary data.</text>
</comment>
<evidence type="ECO:0000259" key="7">
    <source>
        <dbReference type="Pfam" id="PF20908"/>
    </source>
</evidence>
<feature type="domain" description="UFSP1/2/DUB catalytic" evidence="6">
    <location>
        <begin position="409"/>
        <end position="494"/>
    </location>
</feature>
<feature type="non-terminal residue" evidence="8">
    <location>
        <position position="495"/>
    </location>
</feature>
<dbReference type="STRING" id="299467.A0A443SQT2"/>
<dbReference type="Pfam" id="PF07910">
    <property type="entry name" value="Peptidase_C78"/>
    <property type="match status" value="1"/>
</dbReference>
<dbReference type="InterPro" id="IPR049387">
    <property type="entry name" value="UFSP2-like_2nd"/>
</dbReference>
<sequence>MASKIFKILETLQKRLLYFVTNENQLPSDAKVGLICGLISPKDANVTYCTSAVVRQNVSPFGSTPVGIYCLIKEATNEQILENLTNLIPKKSGIAVVISVAEDEKSLKVLFVDLKTKAFCDCLSEFVDDEKLLIDSLITRVMANIQLCVDFNREKEAFENNAKKAFDALKDTIKSTNFKLKDSAFILSSNGAKDSVICGDLYSFVEDDEIKEIDGVNASADLKRKMKDKLRKQKAAAKLPLVFTLEINSKGSGDVPTSDDEPLSIEPNAKDVTFAVSIDVAILTDKLTNCGSMRKTFVTAVQRQIREMCDCFIFFADLNSLKLHIPKAYTFWPQSQCSYFSSLVYPIGLTDDELIKRRTELHDLLLLPKNRPYIRKLNKYQFPGEPNFIGDKLCNPHVGLTTGMKCSAVSVVHGVYTYHHYMQDKINDNGWGCAYRSLQTIVSWFKHQGYTEKPIPTHKEIQQALVDIGDKQPNFVGSTQWIGSQEVSYVLNQLY</sequence>
<dbReference type="GO" id="GO:0006508">
    <property type="term" value="P:proteolysis"/>
    <property type="evidence" value="ECO:0007669"/>
    <property type="project" value="UniProtKB-KW"/>
</dbReference>
<reference evidence="8 9" key="1">
    <citation type="journal article" date="2018" name="Gigascience">
        <title>Genomes of trombidid mites reveal novel predicted allergens and laterally-transferred genes associated with secondary metabolism.</title>
        <authorList>
            <person name="Dong X."/>
            <person name="Chaisiri K."/>
            <person name="Xia D."/>
            <person name="Armstrong S.D."/>
            <person name="Fang Y."/>
            <person name="Donnelly M.J."/>
            <person name="Kadowaki T."/>
            <person name="McGarry J.W."/>
            <person name="Darby A.C."/>
            <person name="Makepeace B.L."/>
        </authorList>
    </citation>
    <scope>NUCLEOTIDE SEQUENCE [LARGE SCALE GENOMIC DNA]</scope>
    <source>
        <strain evidence="8">UoL-UT</strain>
    </source>
</reference>
<feature type="domain" description="UFSP2 second" evidence="7">
    <location>
        <begin position="166"/>
        <end position="386"/>
    </location>
</feature>
<dbReference type="EMBL" id="NCKV01000724">
    <property type="protein sequence ID" value="RWS29888.1"/>
    <property type="molecule type" value="Genomic_DNA"/>
</dbReference>
<gene>
    <name evidence="8" type="ORF">B4U80_10677</name>
</gene>
<dbReference type="GO" id="GO:0005783">
    <property type="term" value="C:endoplasmic reticulum"/>
    <property type="evidence" value="ECO:0007669"/>
    <property type="project" value="TreeGrafter"/>
</dbReference>
<dbReference type="OrthoDB" id="417506at2759"/>
<dbReference type="InterPro" id="IPR012462">
    <property type="entry name" value="UFSP1/2_DUB_cat"/>
</dbReference>
<accession>A0A443SQT2</accession>